<name>A0A1R4KG48_9ACTN</name>
<gene>
    <name evidence="2" type="ORF">FM114_14085</name>
</gene>
<evidence type="ECO:0000313" key="2">
    <source>
        <dbReference type="EMBL" id="SJN43212.1"/>
    </source>
</evidence>
<accession>A0A1R4KG48</accession>
<sequence>MRLVLPLAGTIVLTLFAGLHPRDPSTAWGALCGGGLVLAAFTLARRLTGGNDNAFVRGAKGQADERDAQILTKAGACVGAASPLAVGAAMVAVVWGVAPLTALGGIAWVQLVVFVAAHWWLQRTS</sequence>
<evidence type="ECO:0000313" key="3">
    <source>
        <dbReference type="Proteomes" id="UP000188342"/>
    </source>
</evidence>
<feature type="transmembrane region" description="Helical" evidence="1">
    <location>
        <begin position="102"/>
        <end position="121"/>
    </location>
</feature>
<organism evidence="2 3">
    <name type="scientific">Luteococcus japonicus LSP_Lj1</name>
    <dbReference type="NCBI Taxonomy" id="1255658"/>
    <lineage>
        <taxon>Bacteria</taxon>
        <taxon>Bacillati</taxon>
        <taxon>Actinomycetota</taxon>
        <taxon>Actinomycetes</taxon>
        <taxon>Propionibacteriales</taxon>
        <taxon>Propionibacteriaceae</taxon>
        <taxon>Luteococcus</taxon>
    </lineage>
</organism>
<keyword evidence="1" id="KW-1133">Transmembrane helix</keyword>
<dbReference type="Proteomes" id="UP000188342">
    <property type="component" value="Unassembled WGS sequence"/>
</dbReference>
<keyword evidence="1" id="KW-0472">Membrane</keyword>
<feature type="transmembrane region" description="Helical" evidence="1">
    <location>
        <begin position="27"/>
        <end position="44"/>
    </location>
</feature>
<reference evidence="2 3" key="1">
    <citation type="submission" date="2017-02" db="EMBL/GenBank/DDBJ databases">
        <authorList>
            <person name="Peterson S.W."/>
        </authorList>
    </citation>
    <scope>NUCLEOTIDE SEQUENCE [LARGE SCALE GENOMIC DNA]</scope>
    <source>
        <strain evidence="2 3">LSP_Lj1</strain>
    </source>
</reference>
<dbReference type="AlphaFoldDB" id="A0A1R4KG48"/>
<evidence type="ECO:0000256" key="1">
    <source>
        <dbReference type="SAM" id="Phobius"/>
    </source>
</evidence>
<keyword evidence="3" id="KW-1185">Reference proteome</keyword>
<dbReference type="STRING" id="1255658.FM114_14085"/>
<proteinExistence type="predicted"/>
<protein>
    <submittedName>
        <fullName evidence="2">Uncharacterized protein</fullName>
    </submittedName>
</protein>
<keyword evidence="1" id="KW-0812">Transmembrane</keyword>
<feature type="transmembrane region" description="Helical" evidence="1">
    <location>
        <begin position="74"/>
        <end position="96"/>
    </location>
</feature>
<dbReference type="EMBL" id="FUKQ01000052">
    <property type="protein sequence ID" value="SJN43212.1"/>
    <property type="molecule type" value="Genomic_DNA"/>
</dbReference>